<sequence>MVLLALIWFDPAQLLLRQVWVCWAPLPTLLPKNNYWLRSALMMTLVRMNGLISLDRIIALTPVIALPQLLVVEGDPLTPTHVGLCFLQLLLRLSLPFTLKLAPPPLLEQMFARTVELLQFPLLVSPQVRLLPFLQLLLGLPLPGVGVAIVAAICGLMCCAI</sequence>
<dbReference type="EMBL" id="CM009308">
    <property type="protein sequence ID" value="KAI9377285.1"/>
    <property type="molecule type" value="Genomic_DNA"/>
</dbReference>
<protein>
    <submittedName>
        <fullName evidence="1">Uncharacterized protein</fullName>
    </submittedName>
</protein>
<proteinExistence type="predicted"/>
<organism evidence="1 2">
    <name type="scientific">Populus trichocarpa</name>
    <name type="common">Western balsam poplar</name>
    <name type="synonym">Populus balsamifera subsp. trichocarpa</name>
    <dbReference type="NCBI Taxonomy" id="3694"/>
    <lineage>
        <taxon>Eukaryota</taxon>
        <taxon>Viridiplantae</taxon>
        <taxon>Streptophyta</taxon>
        <taxon>Embryophyta</taxon>
        <taxon>Tracheophyta</taxon>
        <taxon>Spermatophyta</taxon>
        <taxon>Magnoliopsida</taxon>
        <taxon>eudicotyledons</taxon>
        <taxon>Gunneridae</taxon>
        <taxon>Pentapetalae</taxon>
        <taxon>rosids</taxon>
        <taxon>fabids</taxon>
        <taxon>Malpighiales</taxon>
        <taxon>Salicaceae</taxon>
        <taxon>Saliceae</taxon>
        <taxon>Populus</taxon>
    </lineage>
</organism>
<keyword evidence="2" id="KW-1185">Reference proteome</keyword>
<accession>A0ACC0RJ38</accession>
<dbReference type="Proteomes" id="UP000006729">
    <property type="component" value="Chromosome 19"/>
</dbReference>
<reference evidence="1 2" key="1">
    <citation type="journal article" date="2006" name="Science">
        <title>The genome of black cottonwood, Populus trichocarpa (Torr. &amp; Gray).</title>
        <authorList>
            <person name="Tuskan G.A."/>
            <person name="Difazio S."/>
            <person name="Jansson S."/>
            <person name="Bohlmann J."/>
            <person name="Grigoriev I."/>
            <person name="Hellsten U."/>
            <person name="Putnam N."/>
            <person name="Ralph S."/>
            <person name="Rombauts S."/>
            <person name="Salamov A."/>
            <person name="Schein J."/>
            <person name="Sterck L."/>
            <person name="Aerts A."/>
            <person name="Bhalerao R.R."/>
            <person name="Bhalerao R.P."/>
            <person name="Blaudez D."/>
            <person name="Boerjan W."/>
            <person name="Brun A."/>
            <person name="Brunner A."/>
            <person name="Busov V."/>
            <person name="Campbell M."/>
            <person name="Carlson J."/>
            <person name="Chalot M."/>
            <person name="Chapman J."/>
            <person name="Chen G.L."/>
            <person name="Cooper D."/>
            <person name="Coutinho P.M."/>
            <person name="Couturier J."/>
            <person name="Covert S."/>
            <person name="Cronk Q."/>
            <person name="Cunningham R."/>
            <person name="Davis J."/>
            <person name="Degroeve S."/>
            <person name="Dejardin A."/>
            <person name="Depamphilis C."/>
            <person name="Detter J."/>
            <person name="Dirks B."/>
            <person name="Dubchak I."/>
            <person name="Duplessis S."/>
            <person name="Ehlting J."/>
            <person name="Ellis B."/>
            <person name="Gendler K."/>
            <person name="Goodstein D."/>
            <person name="Gribskov M."/>
            <person name="Grimwood J."/>
            <person name="Groover A."/>
            <person name="Gunter L."/>
            <person name="Hamberger B."/>
            <person name="Heinze B."/>
            <person name="Helariutta Y."/>
            <person name="Henrissat B."/>
            <person name="Holligan D."/>
            <person name="Holt R."/>
            <person name="Huang W."/>
            <person name="Islam-Faridi N."/>
            <person name="Jones S."/>
            <person name="Jones-Rhoades M."/>
            <person name="Jorgensen R."/>
            <person name="Joshi C."/>
            <person name="Kangasjarvi J."/>
            <person name="Karlsson J."/>
            <person name="Kelleher C."/>
            <person name="Kirkpatrick R."/>
            <person name="Kirst M."/>
            <person name="Kohler A."/>
            <person name="Kalluri U."/>
            <person name="Larimer F."/>
            <person name="Leebens-Mack J."/>
            <person name="Leple J.C."/>
            <person name="Locascio P."/>
            <person name="Lou Y."/>
            <person name="Lucas S."/>
            <person name="Martin F."/>
            <person name="Montanini B."/>
            <person name="Napoli C."/>
            <person name="Nelson D.R."/>
            <person name="Nelson C."/>
            <person name="Nieminen K."/>
            <person name="Nilsson O."/>
            <person name="Pereda V."/>
            <person name="Peter G."/>
            <person name="Philippe R."/>
            <person name="Pilate G."/>
            <person name="Poliakov A."/>
            <person name="Razumovskaya J."/>
            <person name="Richardson P."/>
            <person name="Rinaldi C."/>
            <person name="Ritland K."/>
            <person name="Rouze P."/>
            <person name="Ryaboy D."/>
            <person name="Schmutz J."/>
            <person name="Schrader J."/>
            <person name="Segerman B."/>
            <person name="Shin H."/>
            <person name="Siddiqui A."/>
            <person name="Sterky F."/>
            <person name="Terry A."/>
            <person name="Tsai C.J."/>
            <person name="Uberbacher E."/>
            <person name="Unneberg P."/>
            <person name="Vahala J."/>
            <person name="Wall K."/>
            <person name="Wessler S."/>
            <person name="Yang G."/>
            <person name="Yin T."/>
            <person name="Douglas C."/>
            <person name="Marra M."/>
            <person name="Sandberg G."/>
            <person name="Van de Peer Y."/>
            <person name="Rokhsar D."/>
        </authorList>
    </citation>
    <scope>NUCLEOTIDE SEQUENCE [LARGE SCALE GENOMIC DNA]</scope>
    <source>
        <strain evidence="2">cv. Nisqually</strain>
    </source>
</reference>
<evidence type="ECO:0000313" key="1">
    <source>
        <dbReference type="EMBL" id="KAI9377285.1"/>
    </source>
</evidence>
<name>A0ACC0RJ38_POPTR</name>
<gene>
    <name evidence="1" type="ORF">POPTR_019G045600v4</name>
</gene>
<comment type="caution">
    <text evidence="1">The sequence shown here is derived from an EMBL/GenBank/DDBJ whole genome shotgun (WGS) entry which is preliminary data.</text>
</comment>
<evidence type="ECO:0000313" key="2">
    <source>
        <dbReference type="Proteomes" id="UP000006729"/>
    </source>
</evidence>